<dbReference type="Proteomes" id="UP000287605">
    <property type="component" value="Unassembled WGS sequence"/>
</dbReference>
<dbReference type="OrthoDB" id="9851207at2"/>
<keyword evidence="1" id="KW-0175">Coiled coil</keyword>
<dbReference type="EMBL" id="NGKA01000005">
    <property type="protein sequence ID" value="RSU13521.1"/>
    <property type="molecule type" value="Genomic_DNA"/>
</dbReference>
<dbReference type="AlphaFoldDB" id="A0A430AZU1"/>
<organism evidence="2 3">
    <name type="scientific">Vagococcus elongatus</name>
    <dbReference type="NCBI Taxonomy" id="180344"/>
    <lineage>
        <taxon>Bacteria</taxon>
        <taxon>Bacillati</taxon>
        <taxon>Bacillota</taxon>
        <taxon>Bacilli</taxon>
        <taxon>Lactobacillales</taxon>
        <taxon>Enterococcaceae</taxon>
        <taxon>Vagococcus</taxon>
    </lineage>
</organism>
<evidence type="ECO:0000313" key="2">
    <source>
        <dbReference type="EMBL" id="RSU13521.1"/>
    </source>
</evidence>
<evidence type="ECO:0000313" key="3">
    <source>
        <dbReference type="Proteomes" id="UP000287605"/>
    </source>
</evidence>
<reference evidence="2 3" key="1">
    <citation type="submission" date="2017-05" db="EMBL/GenBank/DDBJ databases">
        <title>Vagococcus spp. assemblies.</title>
        <authorList>
            <person name="Gulvik C.A."/>
        </authorList>
    </citation>
    <scope>NUCLEOTIDE SEQUENCE [LARGE SCALE GENOMIC DNA]</scope>
    <source>
        <strain evidence="2 3">CCUG 51432</strain>
    </source>
</reference>
<feature type="coiled-coil region" evidence="1">
    <location>
        <begin position="23"/>
        <end position="91"/>
    </location>
</feature>
<evidence type="ECO:0000256" key="1">
    <source>
        <dbReference type="SAM" id="Coils"/>
    </source>
</evidence>
<name>A0A430AZU1_9ENTE</name>
<proteinExistence type="predicted"/>
<protein>
    <submittedName>
        <fullName evidence="2">Uncharacterized protein</fullName>
    </submittedName>
</protein>
<dbReference type="RefSeq" id="WP_126807814.1">
    <property type="nucleotide sequence ID" value="NZ_NGKA01000005.1"/>
</dbReference>
<accession>A0A430AZU1</accession>
<sequence>MEKEMQQLETIARKTDENQSVLLEKESKLIRDAKQRAHKLVQDMNHDFDQEESTWRKQVEEEVEAYKISMAQQVENEIEFYRKQYEENKSYAREELIKEIFGYGHSKDE</sequence>
<gene>
    <name evidence="2" type="ORF">CBF29_04515</name>
</gene>
<keyword evidence="3" id="KW-1185">Reference proteome</keyword>
<comment type="caution">
    <text evidence="2">The sequence shown here is derived from an EMBL/GenBank/DDBJ whole genome shotgun (WGS) entry which is preliminary data.</text>
</comment>